<dbReference type="AlphaFoldDB" id="A0A834CFP6"/>
<sequence>MPSVPSTKEKAPVCPHAGKLLGHANGDAKIRDASFQLNVVEKLSDPEESGRTIQINTKNGAPERKWIRP</sequence>
<name>A0A834CFP6_ORYME</name>
<evidence type="ECO:0000256" key="1">
    <source>
        <dbReference type="SAM" id="MobiDB-lite"/>
    </source>
</evidence>
<comment type="caution">
    <text evidence="2">The sequence shown here is derived from an EMBL/GenBank/DDBJ whole genome shotgun (WGS) entry which is preliminary data.</text>
</comment>
<accession>A0A834CFP6</accession>
<proteinExistence type="predicted"/>
<dbReference type="EMBL" id="WKFB01000349">
    <property type="protein sequence ID" value="KAF6725970.1"/>
    <property type="molecule type" value="Genomic_DNA"/>
</dbReference>
<reference evidence="2" key="1">
    <citation type="journal article" name="BMC Genomics">
        <title>Long-read sequencing and de novo genome assembly of marine medaka (Oryzias melastigma).</title>
        <authorList>
            <person name="Liang P."/>
            <person name="Saqib H.S.A."/>
            <person name="Ni X."/>
            <person name="Shen Y."/>
        </authorList>
    </citation>
    <scope>NUCLEOTIDE SEQUENCE</scope>
    <source>
        <strain evidence="2">Bigg-433</strain>
    </source>
</reference>
<gene>
    <name evidence="2" type="ORF">FQA47_015753</name>
</gene>
<feature type="region of interest" description="Disordered" evidence="1">
    <location>
        <begin position="48"/>
        <end position="69"/>
    </location>
</feature>
<evidence type="ECO:0000313" key="3">
    <source>
        <dbReference type="Proteomes" id="UP000646548"/>
    </source>
</evidence>
<evidence type="ECO:0000313" key="2">
    <source>
        <dbReference type="EMBL" id="KAF6725970.1"/>
    </source>
</evidence>
<protein>
    <submittedName>
        <fullName evidence="2">Uncharacterized protein</fullName>
    </submittedName>
</protein>
<organism evidence="2 3">
    <name type="scientific">Oryzias melastigma</name>
    <name type="common">Marine medaka</name>
    <dbReference type="NCBI Taxonomy" id="30732"/>
    <lineage>
        <taxon>Eukaryota</taxon>
        <taxon>Metazoa</taxon>
        <taxon>Chordata</taxon>
        <taxon>Craniata</taxon>
        <taxon>Vertebrata</taxon>
        <taxon>Euteleostomi</taxon>
        <taxon>Actinopterygii</taxon>
        <taxon>Neopterygii</taxon>
        <taxon>Teleostei</taxon>
        <taxon>Neoteleostei</taxon>
        <taxon>Acanthomorphata</taxon>
        <taxon>Ovalentaria</taxon>
        <taxon>Atherinomorphae</taxon>
        <taxon>Beloniformes</taxon>
        <taxon>Adrianichthyidae</taxon>
        <taxon>Oryziinae</taxon>
        <taxon>Oryzias</taxon>
    </lineage>
</organism>
<dbReference type="Proteomes" id="UP000646548">
    <property type="component" value="Unassembled WGS sequence"/>
</dbReference>